<feature type="compositionally biased region" description="Polar residues" evidence="1">
    <location>
        <begin position="320"/>
        <end position="345"/>
    </location>
</feature>
<feature type="region of interest" description="Disordered" evidence="1">
    <location>
        <begin position="1"/>
        <end position="22"/>
    </location>
</feature>
<dbReference type="AlphaFoldDB" id="F9XR16"/>
<evidence type="ECO:0000313" key="3">
    <source>
        <dbReference type="Proteomes" id="UP000008062"/>
    </source>
</evidence>
<feature type="compositionally biased region" description="Polar residues" evidence="1">
    <location>
        <begin position="11"/>
        <end position="22"/>
    </location>
</feature>
<evidence type="ECO:0000256" key="1">
    <source>
        <dbReference type="SAM" id="MobiDB-lite"/>
    </source>
</evidence>
<name>F9XR16_ZYMTI</name>
<gene>
    <name evidence="2" type="ORF">MYCGRDRAFT_97618</name>
</gene>
<dbReference type="HOGENOM" id="CLU_742286_0_0_1"/>
<feature type="compositionally biased region" description="Basic and acidic residues" evidence="1">
    <location>
        <begin position="62"/>
        <end position="73"/>
    </location>
</feature>
<feature type="region of interest" description="Disordered" evidence="1">
    <location>
        <begin position="292"/>
        <end position="360"/>
    </location>
</feature>
<feature type="region of interest" description="Disordered" evidence="1">
    <location>
        <begin position="54"/>
        <end position="83"/>
    </location>
</feature>
<dbReference type="KEGG" id="ztr:MYCGRDRAFT_97618"/>
<dbReference type="EMBL" id="CM001210">
    <property type="protein sequence ID" value="EGP82367.1"/>
    <property type="molecule type" value="Genomic_DNA"/>
</dbReference>
<dbReference type="Proteomes" id="UP000008062">
    <property type="component" value="Chromosome 15"/>
</dbReference>
<dbReference type="GeneID" id="13400141"/>
<protein>
    <submittedName>
        <fullName evidence="2">Uncharacterized protein</fullName>
    </submittedName>
</protein>
<organism evidence="2 3">
    <name type="scientific">Zymoseptoria tritici (strain CBS 115943 / IPO323)</name>
    <name type="common">Speckled leaf blotch fungus</name>
    <name type="synonym">Septoria tritici</name>
    <dbReference type="NCBI Taxonomy" id="336722"/>
    <lineage>
        <taxon>Eukaryota</taxon>
        <taxon>Fungi</taxon>
        <taxon>Dikarya</taxon>
        <taxon>Ascomycota</taxon>
        <taxon>Pezizomycotina</taxon>
        <taxon>Dothideomycetes</taxon>
        <taxon>Dothideomycetidae</taxon>
        <taxon>Mycosphaerellales</taxon>
        <taxon>Mycosphaerellaceae</taxon>
        <taxon>Zymoseptoria</taxon>
    </lineage>
</organism>
<reference evidence="2 3" key="1">
    <citation type="journal article" date="2011" name="PLoS Genet.">
        <title>Finished genome of the fungal wheat pathogen Mycosphaerella graminicola reveals dispensome structure, chromosome plasticity, and stealth pathogenesis.</title>
        <authorList>
            <person name="Goodwin S.B."/>
            <person name="Ben M'barek S."/>
            <person name="Dhillon B."/>
            <person name="Wittenberg A.H.J."/>
            <person name="Crane C.F."/>
            <person name="Hane J.K."/>
            <person name="Foster A.J."/>
            <person name="Van der Lee T.A.J."/>
            <person name="Grimwood J."/>
            <person name="Aerts A."/>
            <person name="Antoniw J."/>
            <person name="Bailey A."/>
            <person name="Bluhm B."/>
            <person name="Bowler J."/>
            <person name="Bristow J."/>
            <person name="van der Burgt A."/>
            <person name="Canto-Canche B."/>
            <person name="Churchill A.C.L."/>
            <person name="Conde-Ferraez L."/>
            <person name="Cools H.J."/>
            <person name="Coutinho P.M."/>
            <person name="Csukai M."/>
            <person name="Dehal P."/>
            <person name="De Wit P."/>
            <person name="Donzelli B."/>
            <person name="van de Geest H.C."/>
            <person name="van Ham R.C.H.J."/>
            <person name="Hammond-Kosack K.E."/>
            <person name="Henrissat B."/>
            <person name="Kilian A."/>
            <person name="Kobayashi A.K."/>
            <person name="Koopmann E."/>
            <person name="Kourmpetis Y."/>
            <person name="Kuzniar A."/>
            <person name="Lindquist E."/>
            <person name="Lombard V."/>
            <person name="Maliepaard C."/>
            <person name="Martins N."/>
            <person name="Mehrabi R."/>
            <person name="Nap J.P.H."/>
            <person name="Ponomarenko A."/>
            <person name="Rudd J.J."/>
            <person name="Salamov A."/>
            <person name="Schmutz J."/>
            <person name="Schouten H.J."/>
            <person name="Shapiro H."/>
            <person name="Stergiopoulos I."/>
            <person name="Torriani S.F.F."/>
            <person name="Tu H."/>
            <person name="de Vries R.P."/>
            <person name="Waalwijk C."/>
            <person name="Ware S.B."/>
            <person name="Wiebenga A."/>
            <person name="Zwiers L.-H."/>
            <person name="Oliver R.P."/>
            <person name="Grigoriev I.V."/>
            <person name="Kema G.H.J."/>
        </authorList>
    </citation>
    <scope>NUCLEOTIDE SEQUENCE [LARGE SCALE GENOMIC DNA]</scope>
    <source>
        <strain evidence="3">CBS 115943 / IPO323</strain>
    </source>
</reference>
<dbReference type="InParanoid" id="F9XR16"/>
<feature type="region of interest" description="Disordered" evidence="1">
    <location>
        <begin position="197"/>
        <end position="219"/>
    </location>
</feature>
<dbReference type="RefSeq" id="XP_003847391.1">
    <property type="nucleotide sequence ID" value="XM_003847343.1"/>
</dbReference>
<evidence type="ECO:0000313" key="2">
    <source>
        <dbReference type="EMBL" id="EGP82367.1"/>
    </source>
</evidence>
<feature type="compositionally biased region" description="Pro residues" evidence="1">
    <location>
        <begin position="347"/>
        <end position="357"/>
    </location>
</feature>
<accession>F9XR16</accession>
<proteinExistence type="predicted"/>
<sequence length="373" mass="41180">MQKVKRAAPERQTNPRPRSSTMRIVELSLRPATASRKPIDWQIVASRGCLRAASESGASVEGHSDRRWSKEEESGFALGDDEQTGKALPLFGPRIYTRAQVQDSGIAATITTPRTSPVQVALSTASSGRDEARDAGHTTWQLRSSLATPQEYPIDCQRHRLRATDLLLNLIRHELQRQLKACVGIATDQVFEQHRDQELGATERTTEGEQSSKKPSRRTVRMMAQFSLPQSRLASLDMQDRPPETDSVNCGSFITLHAFFDGYGLSAGSCKSDEGHDVPTVRKLCESLKEGDRAGKRRKFRSATSSPGMSGEWTRRSVEVGTSQVNDESLRANSESILNSQSLELTSPPPTKPPPTYCPFVYDVRNRASAPGE</sequence>
<keyword evidence="3" id="KW-1185">Reference proteome</keyword>